<gene>
    <name evidence="2" type="ORF">N7456_008389</name>
</gene>
<keyword evidence="1" id="KW-0812">Transmembrane</keyword>
<feature type="transmembrane region" description="Helical" evidence="1">
    <location>
        <begin position="12"/>
        <end position="37"/>
    </location>
</feature>
<dbReference type="AlphaFoldDB" id="A0A9W9FCF9"/>
<protein>
    <recommendedName>
        <fullName evidence="4">Zinc ribbon domain-containing protein</fullName>
    </recommendedName>
</protein>
<evidence type="ECO:0008006" key="4">
    <source>
        <dbReference type="Google" id="ProtNLM"/>
    </source>
</evidence>
<keyword evidence="3" id="KW-1185">Reference proteome</keyword>
<dbReference type="Proteomes" id="UP001149165">
    <property type="component" value="Unassembled WGS sequence"/>
</dbReference>
<evidence type="ECO:0000256" key="1">
    <source>
        <dbReference type="SAM" id="Phobius"/>
    </source>
</evidence>
<name>A0A9W9FCF9_9EURO</name>
<proteinExistence type="predicted"/>
<keyword evidence="1" id="KW-1133">Transmembrane helix</keyword>
<dbReference type="OrthoDB" id="3453456at2759"/>
<accession>A0A9W9FCF9</accession>
<dbReference type="EMBL" id="JAPQKH010000005">
    <property type="protein sequence ID" value="KAJ5097668.1"/>
    <property type="molecule type" value="Genomic_DNA"/>
</dbReference>
<organism evidence="2 3">
    <name type="scientific">Penicillium angulare</name>
    <dbReference type="NCBI Taxonomy" id="116970"/>
    <lineage>
        <taxon>Eukaryota</taxon>
        <taxon>Fungi</taxon>
        <taxon>Dikarya</taxon>
        <taxon>Ascomycota</taxon>
        <taxon>Pezizomycotina</taxon>
        <taxon>Eurotiomycetes</taxon>
        <taxon>Eurotiomycetidae</taxon>
        <taxon>Eurotiales</taxon>
        <taxon>Aspergillaceae</taxon>
        <taxon>Penicillium</taxon>
    </lineage>
</organism>
<reference evidence="2" key="1">
    <citation type="submission" date="2022-11" db="EMBL/GenBank/DDBJ databases">
        <authorList>
            <person name="Petersen C."/>
        </authorList>
    </citation>
    <scope>NUCLEOTIDE SEQUENCE</scope>
    <source>
        <strain evidence="2">IBT 30069</strain>
    </source>
</reference>
<feature type="transmembrane region" description="Helical" evidence="1">
    <location>
        <begin position="67"/>
        <end position="93"/>
    </location>
</feature>
<evidence type="ECO:0000313" key="3">
    <source>
        <dbReference type="Proteomes" id="UP001149165"/>
    </source>
</evidence>
<evidence type="ECO:0000313" key="2">
    <source>
        <dbReference type="EMBL" id="KAJ5097668.1"/>
    </source>
</evidence>
<keyword evidence="1" id="KW-0472">Membrane</keyword>
<reference evidence="2" key="2">
    <citation type="journal article" date="2023" name="IMA Fungus">
        <title>Comparative genomic study of the Penicillium genus elucidates a diverse pangenome and 15 lateral gene transfer events.</title>
        <authorList>
            <person name="Petersen C."/>
            <person name="Sorensen T."/>
            <person name="Nielsen M.R."/>
            <person name="Sondergaard T.E."/>
            <person name="Sorensen J.L."/>
            <person name="Fitzpatrick D.A."/>
            <person name="Frisvad J.C."/>
            <person name="Nielsen K.L."/>
        </authorList>
    </citation>
    <scope>NUCLEOTIDE SEQUENCE</scope>
    <source>
        <strain evidence="2">IBT 30069</strain>
    </source>
</reference>
<sequence>MTAGPVKSRLSKWYPISFFIAAIVFFIIGGALLGTYFSSGYSSCGSYYYYGDYYDSGTCFDGNNGEFYGGIACLVIGGVLKLTAWILFIIWCVKRQRNNQTNITYVNNAPMEPYPQQQQTYAAPQPMYPPMQQGGAFVPRSAAASPGPMYAEAGSQSVVGTPPPKEGVASATAYKYCGQCGAAANGRFCAQCGTAC</sequence>
<comment type="caution">
    <text evidence="2">The sequence shown here is derived from an EMBL/GenBank/DDBJ whole genome shotgun (WGS) entry which is preliminary data.</text>
</comment>